<evidence type="ECO:0000259" key="2">
    <source>
        <dbReference type="Pfam" id="PF00437"/>
    </source>
</evidence>
<dbReference type="Pfam" id="PF00437">
    <property type="entry name" value="T2SSE"/>
    <property type="match status" value="1"/>
</dbReference>
<name>A0ABY0IEJ7_9BACT</name>
<dbReference type="RefSeq" id="WP_114706438.1">
    <property type="nucleotide sequence ID" value="NZ_QDKL01000002.1"/>
</dbReference>
<organism evidence="3 4">
    <name type="scientific">Halobacteriovorax vibrionivorans</name>
    <dbReference type="NCBI Taxonomy" id="2152716"/>
    <lineage>
        <taxon>Bacteria</taxon>
        <taxon>Pseudomonadati</taxon>
        <taxon>Bdellovibrionota</taxon>
        <taxon>Bacteriovoracia</taxon>
        <taxon>Bacteriovoracales</taxon>
        <taxon>Halobacteriovoraceae</taxon>
        <taxon>Halobacteriovorax</taxon>
    </lineage>
</organism>
<feature type="domain" description="Bacterial type II secretion system protein E" evidence="2">
    <location>
        <begin position="131"/>
        <end position="310"/>
    </location>
</feature>
<evidence type="ECO:0000313" key="4">
    <source>
        <dbReference type="Proteomes" id="UP000443582"/>
    </source>
</evidence>
<dbReference type="InterPro" id="IPR001482">
    <property type="entry name" value="T2SS/T4SS_dom"/>
</dbReference>
<dbReference type="InterPro" id="IPR050921">
    <property type="entry name" value="T4SS_GSP_E_ATPase"/>
</dbReference>
<dbReference type="CDD" id="cd01130">
    <property type="entry name" value="VirB11-like_ATPase"/>
    <property type="match status" value="1"/>
</dbReference>
<proteinExistence type="inferred from homology"/>
<dbReference type="Proteomes" id="UP000443582">
    <property type="component" value="Unassembled WGS sequence"/>
</dbReference>
<keyword evidence="4" id="KW-1185">Reference proteome</keyword>
<reference evidence="4" key="1">
    <citation type="journal article" date="2019" name="Int. J. Syst. Evol. Microbiol.">
        <title>Halobacteriovorax valvorus sp. nov., a novel prokaryotic predator isolated from coastal seawater of China.</title>
        <authorList>
            <person name="Chen M.-X."/>
        </authorList>
    </citation>
    <scope>NUCLEOTIDE SEQUENCE [LARGE SCALE GENOMIC DNA]</scope>
    <source>
        <strain evidence="4">BL9</strain>
    </source>
</reference>
<dbReference type="SUPFAM" id="SSF52540">
    <property type="entry name" value="P-loop containing nucleoside triphosphate hydrolases"/>
    <property type="match status" value="1"/>
</dbReference>
<dbReference type="PANTHER" id="PTHR30486:SF6">
    <property type="entry name" value="TYPE IV PILUS RETRACTATION ATPASE PILT"/>
    <property type="match status" value="1"/>
</dbReference>
<comment type="similarity">
    <text evidence="1">Belongs to the GSP E family.</text>
</comment>
<accession>A0ABY0IEJ7</accession>
<comment type="caution">
    <text evidence="3">The sequence shown here is derived from an EMBL/GenBank/DDBJ whole genome shotgun (WGS) entry which is preliminary data.</text>
</comment>
<evidence type="ECO:0000256" key="1">
    <source>
        <dbReference type="ARBA" id="ARBA00006611"/>
    </source>
</evidence>
<dbReference type="Gene3D" id="3.40.50.300">
    <property type="entry name" value="P-loop containing nucleotide triphosphate hydrolases"/>
    <property type="match status" value="1"/>
</dbReference>
<protein>
    <submittedName>
        <fullName evidence="3">CpaF family protein</fullName>
    </submittedName>
</protein>
<dbReference type="EMBL" id="QDKL01000002">
    <property type="protein sequence ID" value="RZF21371.1"/>
    <property type="molecule type" value="Genomic_DNA"/>
</dbReference>
<dbReference type="PANTHER" id="PTHR30486">
    <property type="entry name" value="TWITCHING MOTILITY PROTEIN PILT"/>
    <property type="match status" value="1"/>
</dbReference>
<evidence type="ECO:0000313" key="3">
    <source>
        <dbReference type="EMBL" id="RZF21371.1"/>
    </source>
</evidence>
<sequence>MEDLNQFFFNEFRALLIEKSKKSNLLSFDLIVEEALSINNLRLSDLDNIDQIKIWFEHVYNQSYIDDLLKMYDAREFIIHSPSDIEVHAKTNEKLKVEFLSNEDFQLSLTFLTRKLNIEWSFSSPFASFKVSRIITEKPIDMRISLTHPCLSPVKQAKAFIRVHSKEVFNLDNFTQDNQVKSHIYKLVNEYKNIVIAGSTGSGKTSFLKVCKDMANSNEHHVIIEDVAEIDGDISNTTHLLSHSSSGKSLNDYCTYALRMSPKRIFLGEIRSEEIVPFLLAMNTGHKGMMTTIHANNAKDTLLRLSTLFSIFSSSKNGIEFNQVLKLICQCVDNVVFVENKEVTEIIEVYGSEGDNPIYSTIYEKKKDDHQKGLSTPPNLAV</sequence>
<gene>
    <name evidence="3" type="ORF">DAY19_06715</name>
</gene>
<dbReference type="InterPro" id="IPR027417">
    <property type="entry name" value="P-loop_NTPase"/>
</dbReference>